<dbReference type="InterPro" id="IPR003356">
    <property type="entry name" value="DNA_methylase_A-5"/>
</dbReference>
<evidence type="ECO:0000313" key="10">
    <source>
        <dbReference type="EMBL" id="OLR65161.1"/>
    </source>
</evidence>
<evidence type="ECO:0000256" key="4">
    <source>
        <dbReference type="ARBA" id="ARBA00022679"/>
    </source>
</evidence>
<dbReference type="GO" id="GO:0008170">
    <property type="term" value="F:N-methyltransferase activity"/>
    <property type="evidence" value="ECO:0007669"/>
    <property type="project" value="InterPro"/>
</dbReference>
<dbReference type="GO" id="GO:0009007">
    <property type="term" value="F:site-specific DNA-methyltransferase (adenine-specific) activity"/>
    <property type="evidence" value="ECO:0007669"/>
    <property type="project" value="UniProtKB-EC"/>
</dbReference>
<dbReference type="Gene3D" id="3.40.50.150">
    <property type="entry name" value="Vaccinia Virus protein VP39"/>
    <property type="match status" value="1"/>
</dbReference>
<dbReference type="Pfam" id="PF02384">
    <property type="entry name" value="N6_Mtase"/>
    <property type="match status" value="1"/>
</dbReference>
<dbReference type="Gene3D" id="1.20.1260.30">
    <property type="match status" value="1"/>
</dbReference>
<dbReference type="InterPro" id="IPR038333">
    <property type="entry name" value="T1MK-like_N_sf"/>
</dbReference>
<gene>
    <name evidence="10" type="ORF">BIV18_06350</name>
</gene>
<dbReference type="InterPro" id="IPR002052">
    <property type="entry name" value="DNA_methylase_N6_adenine_CS"/>
</dbReference>
<comment type="similarity">
    <text evidence="1">Belongs to the N(4)/N(6)-methyltransferase family.</text>
</comment>
<dbReference type="InterPro" id="IPR022749">
    <property type="entry name" value="D12N6_MeTrfase_N"/>
</dbReference>
<keyword evidence="6" id="KW-0680">Restriction system</keyword>
<keyword evidence="3" id="KW-0489">Methyltransferase</keyword>
<dbReference type="GO" id="GO:0032259">
    <property type="term" value="P:methylation"/>
    <property type="evidence" value="ECO:0007669"/>
    <property type="project" value="UniProtKB-KW"/>
</dbReference>
<dbReference type="InterPro" id="IPR051537">
    <property type="entry name" value="DNA_Adenine_Mtase"/>
</dbReference>
<keyword evidence="11" id="KW-1185">Reference proteome</keyword>
<dbReference type="GO" id="GO:0009307">
    <property type="term" value="P:DNA restriction-modification system"/>
    <property type="evidence" value="ECO:0007669"/>
    <property type="project" value="UniProtKB-KW"/>
</dbReference>
<dbReference type="SUPFAM" id="SSF53335">
    <property type="entry name" value="S-adenosyl-L-methionine-dependent methyltransferases"/>
    <property type="match status" value="1"/>
</dbReference>
<accession>A0A1U7M0G6</accession>
<dbReference type="Pfam" id="PF12161">
    <property type="entry name" value="HsdM_N"/>
    <property type="match status" value="1"/>
</dbReference>
<comment type="catalytic activity">
    <reaction evidence="7">
        <text>a 2'-deoxyadenosine in DNA + S-adenosyl-L-methionine = an N(6)-methyl-2'-deoxyadenosine in DNA + S-adenosyl-L-homocysteine + H(+)</text>
        <dbReference type="Rhea" id="RHEA:15197"/>
        <dbReference type="Rhea" id="RHEA-COMP:12418"/>
        <dbReference type="Rhea" id="RHEA-COMP:12419"/>
        <dbReference type="ChEBI" id="CHEBI:15378"/>
        <dbReference type="ChEBI" id="CHEBI:57856"/>
        <dbReference type="ChEBI" id="CHEBI:59789"/>
        <dbReference type="ChEBI" id="CHEBI:90615"/>
        <dbReference type="ChEBI" id="CHEBI:90616"/>
        <dbReference type="EC" id="2.1.1.72"/>
    </reaction>
</comment>
<name>A0A1U7M0G6_9FIRM</name>
<dbReference type="Proteomes" id="UP000187166">
    <property type="component" value="Unassembled WGS sequence"/>
</dbReference>
<dbReference type="GO" id="GO:0003677">
    <property type="term" value="F:DNA binding"/>
    <property type="evidence" value="ECO:0007669"/>
    <property type="project" value="InterPro"/>
</dbReference>
<evidence type="ECO:0000256" key="6">
    <source>
        <dbReference type="ARBA" id="ARBA00022747"/>
    </source>
</evidence>
<dbReference type="PANTHER" id="PTHR42933">
    <property type="entry name" value="SLR6095 PROTEIN"/>
    <property type="match status" value="1"/>
</dbReference>
<keyword evidence="5" id="KW-0949">S-adenosyl-L-methionine</keyword>
<dbReference type="PROSITE" id="PS00092">
    <property type="entry name" value="N6_MTASE"/>
    <property type="match status" value="1"/>
</dbReference>
<evidence type="ECO:0000313" key="11">
    <source>
        <dbReference type="Proteomes" id="UP000187166"/>
    </source>
</evidence>
<dbReference type="EC" id="2.1.1.72" evidence="2"/>
<comment type="caution">
    <text evidence="10">The sequence shown here is derived from an EMBL/GenBank/DDBJ whole genome shotgun (WGS) entry which is preliminary data.</text>
</comment>
<evidence type="ECO:0000256" key="5">
    <source>
        <dbReference type="ARBA" id="ARBA00022691"/>
    </source>
</evidence>
<evidence type="ECO:0000256" key="2">
    <source>
        <dbReference type="ARBA" id="ARBA00011900"/>
    </source>
</evidence>
<organism evidence="10 11">
    <name type="scientific">Peptoniphilus porci</name>
    <dbReference type="NCBI Taxonomy" id="2652280"/>
    <lineage>
        <taxon>Bacteria</taxon>
        <taxon>Bacillati</taxon>
        <taxon>Bacillota</taxon>
        <taxon>Tissierellia</taxon>
        <taxon>Tissierellales</taxon>
        <taxon>Peptoniphilaceae</taxon>
        <taxon>Peptoniphilus</taxon>
    </lineage>
</organism>
<dbReference type="PRINTS" id="PR00507">
    <property type="entry name" value="N12N6MTFRASE"/>
</dbReference>
<dbReference type="STRING" id="1465756.BIV18_06350"/>
<evidence type="ECO:0000256" key="7">
    <source>
        <dbReference type="ARBA" id="ARBA00047942"/>
    </source>
</evidence>
<dbReference type="InterPro" id="IPR004546">
    <property type="entry name" value="Restrct_endonuc_T1M"/>
</dbReference>
<protein>
    <recommendedName>
        <fullName evidence="2">site-specific DNA-methyltransferase (adenine-specific)</fullName>
        <ecNumber evidence="2">2.1.1.72</ecNumber>
    </recommendedName>
</protein>
<dbReference type="NCBIfam" id="TIGR00497">
    <property type="entry name" value="hsdM"/>
    <property type="match status" value="1"/>
</dbReference>
<proteinExistence type="inferred from homology"/>
<dbReference type="EMBL" id="MJIH01000001">
    <property type="protein sequence ID" value="OLR65161.1"/>
    <property type="molecule type" value="Genomic_DNA"/>
</dbReference>
<evidence type="ECO:0000256" key="1">
    <source>
        <dbReference type="ARBA" id="ARBA00006594"/>
    </source>
</evidence>
<evidence type="ECO:0000259" key="9">
    <source>
        <dbReference type="Pfam" id="PF12161"/>
    </source>
</evidence>
<feature type="domain" description="DNA methylase adenine-specific" evidence="8">
    <location>
        <begin position="161"/>
        <end position="477"/>
    </location>
</feature>
<dbReference type="AlphaFoldDB" id="A0A1U7M0G6"/>
<reference evidence="10 11" key="1">
    <citation type="journal article" date="2016" name="Appl. Environ. Microbiol.">
        <title>Function and Phylogeny of Bacterial Butyryl Coenzyme A:Acetate Transferases and Their Diversity in the Proximal Colon of Swine.</title>
        <authorList>
            <person name="Trachsel J."/>
            <person name="Bayles D.O."/>
            <person name="Looft T."/>
            <person name="Levine U.Y."/>
            <person name="Allen H.K."/>
        </authorList>
    </citation>
    <scope>NUCLEOTIDE SEQUENCE [LARGE SCALE GENOMIC DNA]</scope>
    <source>
        <strain evidence="10 11">35-6-1</strain>
    </source>
</reference>
<sequence>MDKQQLASTIWESANQMRSKIEASEYKDFILGFIFYKYLSDKELRFFKNQGLSQEDIEKINEDDEEYAEYVRKNLGYFISYENLYSTWLSKGGDFEIADVRDALSAFDRNIDSSYKKVFENIFKTLSSGLSKLGESAAKQTKAARSLLNLIKRIPMDGSQDYDVLGFVYEYLISMFAANAGKKAGEFYTPHEVSVLMSEIIAEELKDRDKIQIYDPTSGSGSLLINIGKAMRRYLDSDNKIDYYAQELKENTYNLTRMNLVMRDIKPANINVRNGDTLEDDWPFFEDDRKDSTYNLVKVDAVVSNPPYSQKWSPKNKEHDPRYKFYGVAPRGKADYAFLLHDLYHLKPDGIMTIVLPHGVLFRGNAEREIRKNLIEKNKIDTIIGLPANVFFGTSIPTIIMILKHNKENNDVLIIDASKGFEKSGKSNKLRDCDIRKITDTIRDRISIEKYSRVVTKDEIRKNEYNLNIPRYVDSSEPIEKYDLYATMFGGIPKSEIMELSDYWEELKGLDDEIFRTKDGEYFDLNIEELNHIIQGHKSSHEYIKKYKEAFNGFEENLKEDLIDGILDVEIAEEREKIVKNIFERLETIKLVDKYKAYQIFANNWNTIETDLEMILDEGFDIINLVDPNMVVKKKKEGDEEVPEVQEGWRGRILPFELVQENLLKDDVEEIRTIEARLAEITSEYGEILDSLEEDEKDADYVKEDNSSFVNAEVKKYMKEACDEIETDEIKILNGYLELSKKAEKEQYVNENNNIDWNLMEKGKSGTYTKTEINKRITQIQQTFSFEEDSLESKLQKVTFLIEEETALKSDLKIKREELHLKTKDLIENLDEDKSLGLLYKKWIAPLVKGLDELGKNVLINLEENIRAIYKKYAKTFVEIEEDLNDNQEEFISMSDKLTGNEKDLAGIKELQKLLEV</sequence>
<feature type="domain" description="N6 adenine-specific DNA methyltransferase N-terminal" evidence="9">
    <location>
        <begin position="6"/>
        <end position="121"/>
    </location>
</feature>
<keyword evidence="4" id="KW-0808">Transferase</keyword>
<evidence type="ECO:0000259" key="8">
    <source>
        <dbReference type="Pfam" id="PF02384"/>
    </source>
</evidence>
<dbReference type="InterPro" id="IPR029063">
    <property type="entry name" value="SAM-dependent_MTases_sf"/>
</dbReference>
<evidence type="ECO:0000256" key="3">
    <source>
        <dbReference type="ARBA" id="ARBA00022603"/>
    </source>
</evidence>
<dbReference type="PANTHER" id="PTHR42933:SF1">
    <property type="entry name" value="SITE-SPECIFIC DNA-METHYLTRANSFERASE (ADENINE-SPECIFIC)"/>
    <property type="match status" value="1"/>
</dbReference>